<keyword evidence="3" id="KW-0808">Transferase</keyword>
<dbReference type="Proteomes" id="UP001224997">
    <property type="component" value="Unassembled WGS sequence"/>
</dbReference>
<dbReference type="EMBL" id="JAVAMQ010000003">
    <property type="protein sequence ID" value="MDP5306427.1"/>
    <property type="molecule type" value="Genomic_DNA"/>
</dbReference>
<feature type="domain" description="MobA-like NTP transferase" evidence="2">
    <location>
        <begin position="4"/>
        <end position="157"/>
    </location>
</feature>
<dbReference type="PANTHER" id="PTHR43777:SF1">
    <property type="entry name" value="MOLYBDENUM COFACTOR CYTIDYLYLTRANSFERASE"/>
    <property type="match status" value="1"/>
</dbReference>
<gene>
    <name evidence="3" type="ORF">Q5Y72_04915</name>
</gene>
<proteinExistence type="predicted"/>
<evidence type="ECO:0000313" key="3">
    <source>
        <dbReference type="EMBL" id="MDP5306427.1"/>
    </source>
</evidence>
<dbReference type="Gene3D" id="3.90.550.10">
    <property type="entry name" value="Spore Coat Polysaccharide Biosynthesis Protein SpsA, Chain A"/>
    <property type="match status" value="1"/>
</dbReference>
<keyword evidence="1" id="KW-0460">Magnesium</keyword>
<keyword evidence="4" id="KW-1185">Reference proteome</keyword>
<evidence type="ECO:0000259" key="2">
    <source>
        <dbReference type="Pfam" id="PF12804"/>
    </source>
</evidence>
<evidence type="ECO:0000256" key="1">
    <source>
        <dbReference type="ARBA" id="ARBA00022842"/>
    </source>
</evidence>
<accession>A0ABT9J9D1</accession>
<dbReference type="InterPro" id="IPR029044">
    <property type="entry name" value="Nucleotide-diphossugar_trans"/>
</dbReference>
<organism evidence="3 4">
    <name type="scientific">Paracoccus spongiarum</name>
    <dbReference type="NCBI Taxonomy" id="3064387"/>
    <lineage>
        <taxon>Bacteria</taxon>
        <taxon>Pseudomonadati</taxon>
        <taxon>Pseudomonadota</taxon>
        <taxon>Alphaproteobacteria</taxon>
        <taxon>Rhodobacterales</taxon>
        <taxon>Paracoccaceae</taxon>
        <taxon>Paracoccus</taxon>
    </lineage>
</organism>
<name>A0ABT9J9D1_9RHOB</name>
<comment type="caution">
    <text evidence="3">The sequence shown here is derived from an EMBL/GenBank/DDBJ whole genome shotgun (WGS) entry which is preliminary data.</text>
</comment>
<reference evidence="3 4" key="1">
    <citation type="submission" date="2023-08" db="EMBL/GenBank/DDBJ databases">
        <authorList>
            <person name="Park J.-S."/>
        </authorList>
    </citation>
    <scope>NUCLEOTIDE SEQUENCE [LARGE SCALE GENOMIC DNA]</scope>
    <source>
        <strain evidence="3 4">2205BS29-5</strain>
    </source>
</reference>
<dbReference type="RefSeq" id="WP_305962275.1">
    <property type="nucleotide sequence ID" value="NZ_JAVAMQ010000003.1"/>
</dbReference>
<dbReference type="Pfam" id="PF12804">
    <property type="entry name" value="NTP_transf_3"/>
    <property type="match status" value="1"/>
</dbReference>
<dbReference type="GO" id="GO:0016740">
    <property type="term" value="F:transferase activity"/>
    <property type="evidence" value="ECO:0007669"/>
    <property type="project" value="UniProtKB-KW"/>
</dbReference>
<dbReference type="PANTHER" id="PTHR43777">
    <property type="entry name" value="MOLYBDENUM COFACTOR CYTIDYLYLTRANSFERASE"/>
    <property type="match status" value="1"/>
</dbReference>
<dbReference type="SUPFAM" id="SSF53448">
    <property type="entry name" value="Nucleotide-diphospho-sugar transferases"/>
    <property type="match status" value="1"/>
</dbReference>
<protein>
    <submittedName>
        <fullName evidence="3">NTP transferase domain-containing protein</fullName>
    </submittedName>
</protein>
<dbReference type="InterPro" id="IPR025877">
    <property type="entry name" value="MobA-like_NTP_Trfase"/>
</dbReference>
<sequence>MLMGALLAAGASTRFGAEDKLLAAWRGEPLVTWPARALCAAGCDMVIAVVSSPSVAAVLPAGMRCLSVGTGLPMSASFGAALREARRRKARGLVLCLGDMPNVTPGLLHRLSGMHGTAACLQGTRRLPPALIAAGDFAHALTLSEGDHGARALIAALPPARLLPIPSAEALDIDTIEDLRHALP</sequence>
<evidence type="ECO:0000313" key="4">
    <source>
        <dbReference type="Proteomes" id="UP001224997"/>
    </source>
</evidence>